<evidence type="ECO:0000313" key="3">
    <source>
        <dbReference type="EMBL" id="KAK4317614.1"/>
    </source>
</evidence>
<dbReference type="AlphaFoldDB" id="A0AAE1UGB2"/>
<feature type="region of interest" description="Disordered" evidence="1">
    <location>
        <begin position="410"/>
        <end position="459"/>
    </location>
</feature>
<feature type="transmembrane region" description="Helical" evidence="2">
    <location>
        <begin position="378"/>
        <end position="403"/>
    </location>
</feature>
<protein>
    <submittedName>
        <fullName evidence="3">Uncharacterized protein</fullName>
    </submittedName>
</protein>
<gene>
    <name evidence="3" type="ORF">Pmani_011320</name>
</gene>
<keyword evidence="2" id="KW-1133">Transmembrane helix</keyword>
<name>A0AAE1UGB2_9EUCA</name>
<feature type="transmembrane region" description="Helical" evidence="2">
    <location>
        <begin position="53"/>
        <end position="73"/>
    </location>
</feature>
<reference evidence="3" key="1">
    <citation type="submission" date="2023-11" db="EMBL/GenBank/DDBJ databases">
        <title>Genome assemblies of two species of porcelain crab, Petrolisthes cinctipes and Petrolisthes manimaculis (Anomura: Porcellanidae).</title>
        <authorList>
            <person name="Angst P."/>
        </authorList>
    </citation>
    <scope>NUCLEOTIDE SEQUENCE</scope>
    <source>
        <strain evidence="3">PB745_02</strain>
        <tissue evidence="3">Gill</tissue>
    </source>
</reference>
<evidence type="ECO:0000256" key="1">
    <source>
        <dbReference type="SAM" id="MobiDB-lite"/>
    </source>
</evidence>
<keyword evidence="4" id="KW-1185">Reference proteome</keyword>
<proteinExistence type="predicted"/>
<dbReference type="EMBL" id="JAWZYT010000910">
    <property type="protein sequence ID" value="KAK4317614.1"/>
    <property type="molecule type" value="Genomic_DNA"/>
</dbReference>
<keyword evidence="2" id="KW-0472">Membrane</keyword>
<comment type="caution">
    <text evidence="3">The sequence shown here is derived from an EMBL/GenBank/DDBJ whole genome shotgun (WGS) entry which is preliminary data.</text>
</comment>
<accession>A0AAE1UGB2</accession>
<evidence type="ECO:0000313" key="4">
    <source>
        <dbReference type="Proteomes" id="UP001292094"/>
    </source>
</evidence>
<keyword evidence="2" id="KW-0812">Transmembrane</keyword>
<sequence>MRELRVLSCIISSAGIKLGCQPVPLQIERIEGQVHITATTTDHTRVMMGTSRVVGILMMVCCLVCVAAQTQLLTEYNSGEKIDLKFEEVHKVLRDGFPLGREYNVRVRLADHQSILGITSWRLTTLSDLVNGAQQTHFTTSALSIDQAEIDFEADLTGVYSAFLTATNGSDYILGIGYAILNKTDMESRLAWVGSDYDPSSSSIRVWPGKMSEVKIGKESCKKEDAPCYYISASLPEHIPRCLDVIQEKAYTVLQCDDIISNYQESLGTSLITVSDGNMTINVKFTSTPARIEAAVFDPKDPTQLLSPKGYHCPVIKEPRDLEPSTDSQPWTSCKIPLKDTKDRHRFMVLVVALDDEGYVYESRMEVYDDTPPKDDNVGVIVGSVVGGICGLAIIVAIVVYFFRDKEAKKAKRSTKKKEGGGGGSTRSTAAYQPAPISDPITTTTTTTTQPQQHEQEEA</sequence>
<organism evidence="3 4">
    <name type="scientific">Petrolisthes manimaculis</name>
    <dbReference type="NCBI Taxonomy" id="1843537"/>
    <lineage>
        <taxon>Eukaryota</taxon>
        <taxon>Metazoa</taxon>
        <taxon>Ecdysozoa</taxon>
        <taxon>Arthropoda</taxon>
        <taxon>Crustacea</taxon>
        <taxon>Multicrustacea</taxon>
        <taxon>Malacostraca</taxon>
        <taxon>Eumalacostraca</taxon>
        <taxon>Eucarida</taxon>
        <taxon>Decapoda</taxon>
        <taxon>Pleocyemata</taxon>
        <taxon>Anomura</taxon>
        <taxon>Galatheoidea</taxon>
        <taxon>Porcellanidae</taxon>
        <taxon>Petrolisthes</taxon>
    </lineage>
</organism>
<evidence type="ECO:0000256" key="2">
    <source>
        <dbReference type="SAM" id="Phobius"/>
    </source>
</evidence>
<dbReference type="Proteomes" id="UP001292094">
    <property type="component" value="Unassembled WGS sequence"/>
</dbReference>